<dbReference type="AlphaFoldDB" id="A0AAV4RYW7"/>
<comment type="caution">
    <text evidence="2">The sequence shown here is derived from an EMBL/GenBank/DDBJ whole genome shotgun (WGS) entry which is preliminary data.</text>
</comment>
<proteinExistence type="predicted"/>
<gene>
    <name evidence="2" type="ORF">CEXT_115651</name>
</gene>
<reference evidence="2 3" key="1">
    <citation type="submission" date="2021-06" db="EMBL/GenBank/DDBJ databases">
        <title>Caerostris extrusa draft genome.</title>
        <authorList>
            <person name="Kono N."/>
            <person name="Arakawa K."/>
        </authorList>
    </citation>
    <scope>NUCLEOTIDE SEQUENCE [LARGE SCALE GENOMIC DNA]</scope>
</reference>
<evidence type="ECO:0000313" key="3">
    <source>
        <dbReference type="Proteomes" id="UP001054945"/>
    </source>
</evidence>
<keyword evidence="3" id="KW-1185">Reference proteome</keyword>
<dbReference type="Proteomes" id="UP001054945">
    <property type="component" value="Unassembled WGS sequence"/>
</dbReference>
<feature type="region of interest" description="Disordered" evidence="1">
    <location>
        <begin position="81"/>
        <end position="106"/>
    </location>
</feature>
<evidence type="ECO:0000313" key="2">
    <source>
        <dbReference type="EMBL" id="GIY26031.1"/>
    </source>
</evidence>
<protein>
    <submittedName>
        <fullName evidence="2">Uncharacterized protein</fullName>
    </submittedName>
</protein>
<evidence type="ECO:0000256" key="1">
    <source>
        <dbReference type="SAM" id="MobiDB-lite"/>
    </source>
</evidence>
<dbReference type="EMBL" id="BPLR01008617">
    <property type="protein sequence ID" value="GIY26031.1"/>
    <property type="molecule type" value="Genomic_DNA"/>
</dbReference>
<organism evidence="2 3">
    <name type="scientific">Caerostris extrusa</name>
    <name type="common">Bark spider</name>
    <name type="synonym">Caerostris bankana</name>
    <dbReference type="NCBI Taxonomy" id="172846"/>
    <lineage>
        <taxon>Eukaryota</taxon>
        <taxon>Metazoa</taxon>
        <taxon>Ecdysozoa</taxon>
        <taxon>Arthropoda</taxon>
        <taxon>Chelicerata</taxon>
        <taxon>Arachnida</taxon>
        <taxon>Araneae</taxon>
        <taxon>Araneomorphae</taxon>
        <taxon>Entelegynae</taxon>
        <taxon>Araneoidea</taxon>
        <taxon>Araneidae</taxon>
        <taxon>Caerostris</taxon>
    </lineage>
</organism>
<sequence>MSPAAYFEMAMIAVLQEIPKCTFAPREGGRSQGPRDFRKQVRDGTSNKCFLARLGGSKRCLPCAKVTGLLFGQSRFQTKRLQRGVERQRKRGEKGKLGLKGGLDLL</sequence>
<accession>A0AAV4RYW7</accession>
<name>A0AAV4RYW7_CAEEX</name>
<feature type="compositionally biased region" description="Basic residues" evidence="1">
    <location>
        <begin position="81"/>
        <end position="93"/>
    </location>
</feature>